<keyword evidence="6" id="KW-1185">Reference proteome</keyword>
<dbReference type="SUPFAM" id="SSF46894">
    <property type="entry name" value="C-terminal effector domain of the bipartite response regulators"/>
    <property type="match status" value="1"/>
</dbReference>
<dbReference type="RefSeq" id="WP_095280656.1">
    <property type="nucleotide sequence ID" value="NZ_JAENMQ010000002.1"/>
</dbReference>
<proteinExistence type="predicted"/>
<dbReference type="Gene3D" id="1.10.10.10">
    <property type="entry name" value="Winged helix-like DNA-binding domain superfamily/Winged helix DNA-binding domain"/>
    <property type="match status" value="1"/>
</dbReference>
<organism evidence="5 6">
    <name type="scientific">Lelliottia aquatilis</name>
    <dbReference type="NCBI Taxonomy" id="2080838"/>
    <lineage>
        <taxon>Bacteria</taxon>
        <taxon>Pseudomonadati</taxon>
        <taxon>Pseudomonadota</taxon>
        <taxon>Gammaproteobacteria</taxon>
        <taxon>Enterobacterales</taxon>
        <taxon>Enterobacteriaceae</taxon>
        <taxon>Lelliottia</taxon>
    </lineage>
</organism>
<dbReference type="NCBIfam" id="NF008548">
    <property type="entry name" value="PRK11475.1"/>
    <property type="match status" value="1"/>
</dbReference>
<evidence type="ECO:0000256" key="3">
    <source>
        <dbReference type="ARBA" id="ARBA00023163"/>
    </source>
</evidence>
<dbReference type="SMART" id="SM00421">
    <property type="entry name" value="HTH_LUXR"/>
    <property type="match status" value="1"/>
</dbReference>
<evidence type="ECO:0000313" key="5">
    <source>
        <dbReference type="EMBL" id="POZ21257.1"/>
    </source>
</evidence>
<dbReference type="Proteomes" id="UP000237025">
    <property type="component" value="Unassembled WGS sequence"/>
</dbReference>
<accession>A0ABX4ZZS0</accession>
<reference evidence="5 6" key="1">
    <citation type="submission" date="2018-02" db="EMBL/GenBank/DDBJ databases">
        <title>Lelliotia aquatilis sp. nov., isolated from drinking water.</title>
        <authorList>
            <person name="Kaempfer P."/>
            <person name="Glaeser S."/>
            <person name="Exner M."/>
            <person name="Doijad S."/>
            <person name="Chakraborty T."/>
        </authorList>
    </citation>
    <scope>NUCLEOTIDE SEQUENCE [LARGE SCALE GENOMIC DNA]</scope>
    <source>
        <strain evidence="5 6">6331-17</strain>
    </source>
</reference>
<dbReference type="InterPro" id="IPR036388">
    <property type="entry name" value="WH-like_DNA-bd_sf"/>
</dbReference>
<feature type="domain" description="HTH luxR-type" evidence="4">
    <location>
        <begin position="128"/>
        <end position="193"/>
    </location>
</feature>
<keyword evidence="1" id="KW-0805">Transcription regulation</keyword>
<dbReference type="InterPro" id="IPR000792">
    <property type="entry name" value="Tscrpt_reg_LuxR_C"/>
</dbReference>
<dbReference type="Pfam" id="PF00196">
    <property type="entry name" value="GerE"/>
    <property type="match status" value="1"/>
</dbReference>
<evidence type="ECO:0000256" key="1">
    <source>
        <dbReference type="ARBA" id="ARBA00023015"/>
    </source>
</evidence>
<name>A0ABX4ZZS0_9ENTR</name>
<evidence type="ECO:0000259" key="4">
    <source>
        <dbReference type="PROSITE" id="PS50043"/>
    </source>
</evidence>
<keyword evidence="3" id="KW-0804">Transcription</keyword>
<evidence type="ECO:0000256" key="2">
    <source>
        <dbReference type="ARBA" id="ARBA00023125"/>
    </source>
</evidence>
<comment type="caution">
    <text evidence="5">The sequence shown here is derived from an EMBL/GenBank/DDBJ whole genome shotgun (WGS) entry which is preliminary data.</text>
</comment>
<keyword evidence="2" id="KW-0238">DNA-binding</keyword>
<dbReference type="CDD" id="cd06170">
    <property type="entry name" value="LuxR_C_like"/>
    <property type="match status" value="1"/>
</dbReference>
<evidence type="ECO:0000313" key="6">
    <source>
        <dbReference type="Proteomes" id="UP000237025"/>
    </source>
</evidence>
<dbReference type="PRINTS" id="PR00038">
    <property type="entry name" value="HTHLUXR"/>
</dbReference>
<sequence>MSAAGLEHLFTAAPFSQYHLHLFKDFSSFTAVLSHIPFFSVIYSLSDLREERRNCLCYLRELAYMHTHIQRIILAADVAEARLIGQLSPSRLHGVISKSAKLADLQTQLIALLSETDQINSNPASHSQGNNHRMLSPSERTVLRFLSAGLSIPEIAGQLERNIKTVRAHKYNAMVKLGVNSDVGLLHAADILGHLPAREPLLAAPFTPDLPVGHKTWRNH</sequence>
<gene>
    <name evidence="5" type="ORF">C3712_15850</name>
</gene>
<dbReference type="PROSITE" id="PS50043">
    <property type="entry name" value="HTH_LUXR_2"/>
    <property type="match status" value="1"/>
</dbReference>
<dbReference type="InterPro" id="IPR016032">
    <property type="entry name" value="Sig_transdc_resp-reg_C-effctor"/>
</dbReference>
<dbReference type="PANTHER" id="PTHR44688:SF16">
    <property type="entry name" value="DNA-BINDING TRANSCRIPTIONAL ACTIVATOR DEVR_DOSR"/>
    <property type="match status" value="1"/>
</dbReference>
<dbReference type="EMBL" id="PQVW01000013">
    <property type="protein sequence ID" value="POZ21257.1"/>
    <property type="molecule type" value="Genomic_DNA"/>
</dbReference>
<protein>
    <submittedName>
        <fullName evidence="5">Bgl operon transcriptional regulator BglJ</fullName>
    </submittedName>
</protein>
<dbReference type="PANTHER" id="PTHR44688">
    <property type="entry name" value="DNA-BINDING TRANSCRIPTIONAL ACTIVATOR DEVR_DOSR"/>
    <property type="match status" value="1"/>
</dbReference>